<evidence type="ECO:0000259" key="18">
    <source>
        <dbReference type="PROSITE" id="PS51003"/>
    </source>
</evidence>
<dbReference type="PANTHER" id="PTHR19271:SF16">
    <property type="entry name" value="CYTOCHROME B"/>
    <property type="match status" value="1"/>
</dbReference>
<keyword evidence="4 15" id="KW-0349">Heme</keyword>
<evidence type="ECO:0000256" key="5">
    <source>
        <dbReference type="ARBA" id="ARBA00022660"/>
    </source>
</evidence>
<keyword evidence="8" id="KW-0999">Mitochondrion inner membrane</keyword>
<evidence type="ECO:0000256" key="1">
    <source>
        <dbReference type="ARBA" id="ARBA00004448"/>
    </source>
</evidence>
<dbReference type="PANTHER" id="PTHR19271">
    <property type="entry name" value="CYTOCHROME B"/>
    <property type="match status" value="1"/>
</dbReference>
<keyword evidence="12 16" id="KW-0496">Mitochondrion</keyword>
<feature type="binding site" description="axial binding residue" evidence="15">
    <location>
        <position position="192"/>
    </location>
    <ligand>
        <name>heme b</name>
        <dbReference type="ChEBI" id="CHEBI:60344"/>
        <label>b562</label>
    </ligand>
    <ligandPart>
        <name>Fe</name>
        <dbReference type="ChEBI" id="CHEBI:18248"/>
    </ligandPart>
</feature>
<evidence type="ECO:0000256" key="7">
    <source>
        <dbReference type="ARBA" id="ARBA00022723"/>
    </source>
</evidence>
<dbReference type="InterPro" id="IPR005798">
    <property type="entry name" value="Cyt_b/b6_C"/>
</dbReference>
<dbReference type="InterPro" id="IPR048260">
    <property type="entry name" value="Cytochrome_b_C_euk/bac"/>
</dbReference>
<evidence type="ECO:0000256" key="11">
    <source>
        <dbReference type="ARBA" id="ARBA00023004"/>
    </source>
</evidence>
<dbReference type="GO" id="GO:0046872">
    <property type="term" value="F:metal ion binding"/>
    <property type="evidence" value="ECO:0007669"/>
    <property type="project" value="UniProtKB-UniRule"/>
</dbReference>
<comment type="subcellular location">
    <subcellularLocation>
        <location evidence="1">Mitochondrion inner membrane</location>
        <topology evidence="1">Multi-pass membrane protein</topology>
    </subcellularLocation>
</comment>
<geneLocation type="mitochondrion" evidence="19"/>
<dbReference type="AlphaFoldDB" id="M1JF57"/>
<feature type="transmembrane region" description="Helical" evidence="16">
    <location>
        <begin position="86"/>
        <end position="107"/>
    </location>
</feature>
<keyword evidence="11 15" id="KW-0408">Iron</keyword>
<comment type="cofactor">
    <cofactor evidence="15">
        <name>heme</name>
        <dbReference type="ChEBI" id="CHEBI:30413"/>
    </cofactor>
    <text evidence="15">Binds 2 heme groups non-covalently.</text>
</comment>
<organism evidence="19">
    <name type="scientific">Ministeria vibrans</name>
    <name type="common">Bacterivorous amoeba</name>
    <dbReference type="NCBI Taxonomy" id="134558"/>
    <lineage>
        <taxon>Eukaryota</taxon>
        <taxon>Filasterea</taxon>
        <taxon>Ministeria</taxon>
    </lineage>
</organism>
<keyword evidence="9 16" id="KW-0249">Electron transport</keyword>
<evidence type="ECO:0000256" key="13">
    <source>
        <dbReference type="ARBA" id="ARBA00023136"/>
    </source>
</evidence>
<evidence type="ECO:0000256" key="8">
    <source>
        <dbReference type="ARBA" id="ARBA00022792"/>
    </source>
</evidence>
<feature type="transmembrane region" description="Helical" evidence="16">
    <location>
        <begin position="150"/>
        <end position="175"/>
    </location>
</feature>
<feature type="domain" description="Cytochrome b/b6 N-terminal region profile" evidence="17">
    <location>
        <begin position="9"/>
        <end position="219"/>
    </location>
</feature>
<dbReference type="InterPro" id="IPR027387">
    <property type="entry name" value="Cytb/b6-like_sf"/>
</dbReference>
<keyword evidence="19" id="KW-0560">Oxidoreductase</keyword>
<feature type="transmembrane region" description="Helical" evidence="16">
    <location>
        <begin position="357"/>
        <end position="378"/>
    </location>
</feature>
<evidence type="ECO:0000256" key="2">
    <source>
        <dbReference type="ARBA" id="ARBA00013531"/>
    </source>
</evidence>
<gene>
    <name evidence="19" type="primary">cob</name>
</gene>
<dbReference type="SUPFAM" id="SSF81648">
    <property type="entry name" value="a domain/subunit of cytochrome bc1 complex (Ubiquinol-cytochrome c reductase)"/>
    <property type="match status" value="1"/>
</dbReference>
<comment type="similarity">
    <text evidence="16">Belongs to the cytochrome b family.</text>
</comment>
<dbReference type="CDD" id="cd00284">
    <property type="entry name" value="Cytochrome_b_N"/>
    <property type="match status" value="1"/>
</dbReference>
<evidence type="ECO:0000256" key="3">
    <source>
        <dbReference type="ARBA" id="ARBA00022448"/>
    </source>
</evidence>
<feature type="transmembrane region" description="Helical" evidence="16">
    <location>
        <begin position="37"/>
        <end position="65"/>
    </location>
</feature>
<dbReference type="GO" id="GO:0006122">
    <property type="term" value="P:mitochondrial electron transport, ubiquinol to cytochrome c"/>
    <property type="evidence" value="ECO:0007669"/>
    <property type="project" value="TreeGrafter"/>
</dbReference>
<dbReference type="EMBL" id="KC573040">
    <property type="protein sequence ID" value="AGE93698.1"/>
    <property type="molecule type" value="Genomic_DNA"/>
</dbReference>
<evidence type="ECO:0000259" key="17">
    <source>
        <dbReference type="PROSITE" id="PS51002"/>
    </source>
</evidence>
<dbReference type="InterPro" id="IPR036150">
    <property type="entry name" value="Cyt_b/b6_C_sf"/>
</dbReference>
<comment type="function">
    <text evidence="16">Component of the ubiquinol-cytochrome c reductase complex (complex III or cytochrome b-c1 complex) that is part of the mitochondrial respiratory chain. The b-c1 complex mediates electron transfer from ubiquinol to cytochrome c. Contributes to the generation of a proton gradient across the mitochondrial membrane that is then used for ATP synthesis.</text>
</comment>
<dbReference type="InterPro" id="IPR005797">
    <property type="entry name" value="Cyt_b/b6_N"/>
</dbReference>
<dbReference type="PROSITE" id="PS51002">
    <property type="entry name" value="CYTB_NTER"/>
    <property type="match status" value="1"/>
</dbReference>
<dbReference type="SUPFAM" id="SSF81342">
    <property type="entry name" value="Transmembrane di-heme cytochromes"/>
    <property type="match status" value="1"/>
</dbReference>
<keyword evidence="10 16" id="KW-1133">Transmembrane helix</keyword>
<proteinExistence type="inferred from homology"/>
<dbReference type="CDD" id="cd00290">
    <property type="entry name" value="cytochrome_b_C"/>
    <property type="match status" value="1"/>
</dbReference>
<dbReference type="InterPro" id="IPR048259">
    <property type="entry name" value="Cytochrome_b_N_euk/bac"/>
</dbReference>
<evidence type="ECO:0000256" key="14">
    <source>
        <dbReference type="PIRSR" id="PIRSR038885-1"/>
    </source>
</evidence>
<feature type="binding site" description="axial binding residue" evidence="15">
    <location>
        <position position="206"/>
    </location>
    <ligand>
        <name>heme b</name>
        <dbReference type="ChEBI" id="CHEBI:60344"/>
        <label>b566</label>
    </ligand>
    <ligandPart>
        <name>Fe</name>
        <dbReference type="ChEBI" id="CHEBI:18248"/>
    </ligandPart>
</feature>
<dbReference type="Gene3D" id="1.20.810.10">
    <property type="entry name" value="Cytochrome Bc1 Complex, Chain C"/>
    <property type="match status" value="1"/>
</dbReference>
<keyword evidence="13 16" id="KW-0472">Membrane</keyword>
<feature type="transmembrane region" description="Helical" evidence="16">
    <location>
        <begin position="333"/>
        <end position="350"/>
    </location>
</feature>
<evidence type="ECO:0000256" key="6">
    <source>
        <dbReference type="ARBA" id="ARBA00022692"/>
    </source>
</evidence>
<feature type="binding site" description="axial binding residue" evidence="15">
    <location>
        <position position="105"/>
    </location>
    <ligand>
        <name>heme b</name>
        <dbReference type="ChEBI" id="CHEBI:60344"/>
        <label>b566</label>
    </ligand>
    <ligandPart>
        <name>Fe</name>
        <dbReference type="ChEBI" id="CHEBI:18248"/>
    </ligandPart>
</feature>
<dbReference type="InterPro" id="IPR016174">
    <property type="entry name" value="Di-haem_cyt_TM"/>
</dbReference>
<evidence type="ECO:0000313" key="19">
    <source>
        <dbReference type="EMBL" id="AGE93698.1"/>
    </source>
</evidence>
<feature type="domain" description="Cytochrome b/b6 C-terminal region profile" evidence="18">
    <location>
        <begin position="220"/>
        <end position="389"/>
    </location>
</feature>
<evidence type="ECO:0000256" key="10">
    <source>
        <dbReference type="ARBA" id="ARBA00022989"/>
    </source>
</evidence>
<evidence type="ECO:0000256" key="15">
    <source>
        <dbReference type="PIRSR" id="PIRSR038885-2"/>
    </source>
</evidence>
<sequence length="394" mass="44935">MSILSKNNPQSLRKSNVLISSLNGLLIDVAAPSNLSYWWNFGSLLGLILVSQIVTGIALAMHYTANIELAFSSVMHIMIDVNNGWFLRYAHANGASLFFIFVFLHIGKGLYYGSYNRPRTDLWNVGVIIFFLMMGTAFIGYVLPWGQMSFWGATVITNLVSAIPYIGQDIVYWIWGGFSVDNATLNRFYSFHFVLPFILTVFVIIHLVLLHEYGSNNPLGVESSSDKIWFHPYYSIKDLVGVIIALMLFTLLIFFYPNTLGHADNWIPANPLSTPAHIVPEWYFLFAYAILRCIPSKLGGVLALVLSIVILVFIPLLQSFPTRSLSYQPLMKLRFWYFITNFLILTWLGGNPVEEPFVLLGIWATISHFKYLIDIWFYGLIQLISQNWRIIKKV</sequence>
<feature type="binding site" description="axial binding residue" evidence="15">
    <location>
        <position position="91"/>
    </location>
    <ligand>
        <name>heme b</name>
        <dbReference type="ChEBI" id="CHEBI:60344"/>
        <label>b562</label>
    </ligand>
    <ligandPart>
        <name>Fe</name>
        <dbReference type="ChEBI" id="CHEBI:18248"/>
    </ligandPart>
</feature>
<dbReference type="GO" id="GO:0045275">
    <property type="term" value="C:respiratory chain complex III"/>
    <property type="evidence" value="ECO:0007669"/>
    <property type="project" value="InterPro"/>
</dbReference>
<name>M1JF57_MINVI</name>
<feature type="transmembrane region" description="Helical" evidence="16">
    <location>
        <begin position="187"/>
        <end position="210"/>
    </location>
</feature>
<dbReference type="InterPro" id="IPR030689">
    <property type="entry name" value="Cytochrome_b"/>
</dbReference>
<dbReference type="Pfam" id="PF00032">
    <property type="entry name" value="Cytochrom_B_C"/>
    <property type="match status" value="1"/>
</dbReference>
<dbReference type="Pfam" id="PF00033">
    <property type="entry name" value="Cytochrome_B"/>
    <property type="match status" value="1"/>
</dbReference>
<feature type="transmembrane region" description="Helical" evidence="16">
    <location>
        <begin position="301"/>
        <end position="321"/>
    </location>
</feature>
<feature type="transmembrane region" description="Helical" evidence="16">
    <location>
        <begin position="122"/>
        <end position="143"/>
    </location>
</feature>
<dbReference type="PIRSF" id="PIRSF038885">
    <property type="entry name" value="COB"/>
    <property type="match status" value="1"/>
</dbReference>
<feature type="binding site" evidence="14">
    <location>
        <position position="211"/>
    </location>
    <ligand>
        <name>a ubiquinone</name>
        <dbReference type="ChEBI" id="CHEBI:16389"/>
    </ligand>
</feature>
<dbReference type="GO" id="GO:0005743">
    <property type="term" value="C:mitochondrial inner membrane"/>
    <property type="evidence" value="ECO:0007669"/>
    <property type="project" value="UniProtKB-SubCell"/>
</dbReference>
<keyword evidence="3 16" id="KW-0813">Transport</keyword>
<evidence type="ECO:0000256" key="9">
    <source>
        <dbReference type="ARBA" id="ARBA00022982"/>
    </source>
</evidence>
<comment type="cofactor">
    <cofactor evidence="16">
        <name>heme b</name>
        <dbReference type="ChEBI" id="CHEBI:60344"/>
    </cofactor>
    <text evidence="16">Binds 2 heme groups non-covalently.</text>
</comment>
<protein>
    <recommendedName>
        <fullName evidence="2 16">Cytochrome b</fullName>
    </recommendedName>
</protein>
<evidence type="ECO:0000256" key="16">
    <source>
        <dbReference type="RuleBase" id="RU362117"/>
    </source>
</evidence>
<accession>M1JF57</accession>
<evidence type="ECO:0000256" key="12">
    <source>
        <dbReference type="ARBA" id="ARBA00023128"/>
    </source>
</evidence>
<keyword evidence="7 15" id="KW-0479">Metal-binding</keyword>
<dbReference type="GO" id="GO:0008121">
    <property type="term" value="F:quinol-cytochrome-c reductase activity"/>
    <property type="evidence" value="ECO:0007669"/>
    <property type="project" value="InterPro"/>
</dbReference>
<reference evidence="19" key="1">
    <citation type="submission" date="2012-12" db="EMBL/GenBank/DDBJ databases">
        <authorList>
            <person name="Lang B.F."/>
        </authorList>
    </citation>
    <scope>NUCLEOTIDE SEQUENCE</scope>
    <source>
        <strain evidence="19">ATCC 50519</strain>
    </source>
</reference>
<keyword evidence="6 16" id="KW-0812">Transmembrane</keyword>
<keyword evidence="5 16" id="KW-0679">Respiratory chain</keyword>
<dbReference type="PROSITE" id="PS51003">
    <property type="entry name" value="CYTB_CTER"/>
    <property type="match status" value="1"/>
</dbReference>
<feature type="transmembrane region" description="Helical" evidence="16">
    <location>
        <begin position="239"/>
        <end position="256"/>
    </location>
</feature>
<evidence type="ECO:0000256" key="4">
    <source>
        <dbReference type="ARBA" id="ARBA00022617"/>
    </source>
</evidence>
<dbReference type="GO" id="GO:0016491">
    <property type="term" value="F:oxidoreductase activity"/>
    <property type="evidence" value="ECO:0007669"/>
    <property type="project" value="UniProtKB-UniRule"/>
</dbReference>